<dbReference type="InterPro" id="IPR016193">
    <property type="entry name" value="Cytidine_deaminase-like"/>
</dbReference>
<dbReference type="Gene3D" id="3.40.140.10">
    <property type="entry name" value="Cytidine Deaminase, domain 2"/>
    <property type="match status" value="1"/>
</dbReference>
<dbReference type="SUPFAM" id="SSF53927">
    <property type="entry name" value="Cytidine deaminase-like"/>
    <property type="match status" value="1"/>
</dbReference>
<evidence type="ECO:0008006" key="3">
    <source>
        <dbReference type="Google" id="ProtNLM"/>
    </source>
</evidence>
<name>A0A8J3N4E7_9CHLR</name>
<dbReference type="Proteomes" id="UP000597444">
    <property type="component" value="Unassembled WGS sequence"/>
</dbReference>
<dbReference type="RefSeq" id="WP_220208887.1">
    <property type="nucleotide sequence ID" value="NZ_BNJK01000002.1"/>
</dbReference>
<dbReference type="AlphaFoldDB" id="A0A8J3N4E7"/>
<evidence type="ECO:0000313" key="1">
    <source>
        <dbReference type="EMBL" id="GHO98122.1"/>
    </source>
</evidence>
<sequence length="148" mass="16640">MIEHAKQAIIKYNMMRHARGGIDTLYAFALSDSGHIHDGASYEPNIAHATVCGERHAIANMILQESYAAKIKSIIVADPVPEVQKHGTPPCGTCRHLIWSQGSPDTTVLLLQYIQEKNGWTFPKLEKYTIKDIYPLPYEPDEHLWGSK</sequence>
<evidence type="ECO:0000313" key="2">
    <source>
        <dbReference type="Proteomes" id="UP000597444"/>
    </source>
</evidence>
<proteinExistence type="predicted"/>
<reference evidence="1" key="1">
    <citation type="submission" date="2020-10" db="EMBL/GenBank/DDBJ databases">
        <title>Taxonomic study of unclassified bacteria belonging to the class Ktedonobacteria.</title>
        <authorList>
            <person name="Yabe S."/>
            <person name="Wang C.M."/>
            <person name="Zheng Y."/>
            <person name="Sakai Y."/>
            <person name="Cavaletti L."/>
            <person name="Monciardini P."/>
            <person name="Donadio S."/>
        </authorList>
    </citation>
    <scope>NUCLEOTIDE SEQUENCE</scope>
    <source>
        <strain evidence="1">ID150040</strain>
    </source>
</reference>
<organism evidence="1 2">
    <name type="scientific">Reticulibacter mediterranei</name>
    <dbReference type="NCBI Taxonomy" id="2778369"/>
    <lineage>
        <taxon>Bacteria</taxon>
        <taxon>Bacillati</taxon>
        <taxon>Chloroflexota</taxon>
        <taxon>Ktedonobacteria</taxon>
        <taxon>Ktedonobacterales</taxon>
        <taxon>Reticulibacteraceae</taxon>
        <taxon>Reticulibacter</taxon>
    </lineage>
</organism>
<protein>
    <recommendedName>
        <fullName evidence="3">Cytidine deaminase</fullName>
    </recommendedName>
</protein>
<gene>
    <name evidence="1" type="ORF">KSF_081700</name>
</gene>
<dbReference type="GO" id="GO:0003824">
    <property type="term" value="F:catalytic activity"/>
    <property type="evidence" value="ECO:0007669"/>
    <property type="project" value="InterPro"/>
</dbReference>
<dbReference type="CDD" id="cd01283">
    <property type="entry name" value="cytidine_deaminase"/>
    <property type="match status" value="1"/>
</dbReference>
<comment type="caution">
    <text evidence="1">The sequence shown here is derived from an EMBL/GenBank/DDBJ whole genome shotgun (WGS) entry which is preliminary data.</text>
</comment>
<accession>A0A8J3N4E7</accession>
<keyword evidence="2" id="KW-1185">Reference proteome</keyword>
<dbReference type="EMBL" id="BNJK01000002">
    <property type="protein sequence ID" value="GHO98122.1"/>
    <property type="molecule type" value="Genomic_DNA"/>
</dbReference>